<dbReference type="InterPro" id="IPR013268">
    <property type="entry name" value="UTP16"/>
</dbReference>
<feature type="region of interest" description="Disordered" evidence="1">
    <location>
        <begin position="1"/>
        <end position="337"/>
    </location>
</feature>
<feature type="compositionally biased region" description="Basic and acidic residues" evidence="1">
    <location>
        <begin position="277"/>
        <end position="300"/>
    </location>
</feature>
<dbReference type="GO" id="GO:0030515">
    <property type="term" value="F:snoRNA binding"/>
    <property type="evidence" value="ECO:0007669"/>
    <property type="project" value="InterPro"/>
</dbReference>
<dbReference type="OrthoDB" id="5245631at2759"/>
<evidence type="ECO:0000313" key="2">
    <source>
        <dbReference type="EMBL" id="RDW59646.1"/>
    </source>
</evidence>
<feature type="compositionally biased region" description="Basic and acidic residues" evidence="1">
    <location>
        <begin position="251"/>
        <end position="270"/>
    </location>
</feature>
<accession>A0A3D8QCR9</accession>
<dbReference type="Pfam" id="PF08297">
    <property type="entry name" value="U3_snoRNA_assoc"/>
    <property type="match status" value="1"/>
</dbReference>
<feature type="compositionally biased region" description="Acidic residues" evidence="1">
    <location>
        <begin position="365"/>
        <end position="380"/>
    </location>
</feature>
<feature type="compositionally biased region" description="Basic and acidic residues" evidence="1">
    <location>
        <begin position="135"/>
        <end position="155"/>
    </location>
</feature>
<dbReference type="GO" id="GO:0006364">
    <property type="term" value="P:rRNA processing"/>
    <property type="evidence" value="ECO:0007669"/>
    <property type="project" value="InterPro"/>
</dbReference>
<feature type="compositionally biased region" description="Basic and acidic residues" evidence="1">
    <location>
        <begin position="207"/>
        <end position="227"/>
    </location>
</feature>
<feature type="compositionally biased region" description="Basic and acidic residues" evidence="1">
    <location>
        <begin position="96"/>
        <end position="105"/>
    </location>
</feature>
<feature type="compositionally biased region" description="Acidic residues" evidence="1">
    <location>
        <begin position="322"/>
        <end position="337"/>
    </location>
</feature>
<dbReference type="EMBL" id="PDLM01000016">
    <property type="protein sequence ID" value="RDW59646.1"/>
    <property type="molecule type" value="Genomic_DNA"/>
</dbReference>
<evidence type="ECO:0000313" key="3">
    <source>
        <dbReference type="Proteomes" id="UP000256645"/>
    </source>
</evidence>
<dbReference type="AlphaFoldDB" id="A0A3D8QCR9"/>
<sequence>MFSNFLNSARSILKPSVHRASKESSDATRSPKMVSTRRQAAAAEESQSDVGNTIVVQTPASTSRKRSRKSTQDDTMTPTKRSSPAKKRKLPVPAGKEGEQVDTHTHTHIAVEIPVSSVAPNSAKGSSKETSVSSPERKAENKVAPREGLEIQDSDHDNEDDLVGNMEEKAPKASRKSKSLSAKGSSGKASEEAAVKDIAARPKHRKFGSDEPKIELPKTELQKHTAESLESEDESSDDEAPEEVVTQDAGQEAKRDIKAAAKALEEQESKNRKKRKERDAFLKQQAEKATKKRKQREEAAGKSMESGASDPEDDNSAAFSVDEADVEASVESPEESGAEVLVGVLNKKPAINKRASLPDLLPSEFLDDGESEESDNEVVVEEAQRKSKKIKFSDLVEKKPKDLRKGSTTFRVAESRSTLLAPKASIQARKTKEEWLQGRPGKNGATNRKPFSSGFFVSRK</sequence>
<feature type="compositionally biased region" description="Polar residues" evidence="1">
    <location>
        <begin position="1"/>
        <end position="10"/>
    </location>
</feature>
<feature type="compositionally biased region" description="Basic and acidic residues" evidence="1">
    <location>
        <begin position="189"/>
        <end position="200"/>
    </location>
</feature>
<organism evidence="2 3">
    <name type="scientific">Coleophoma cylindrospora</name>
    <dbReference type="NCBI Taxonomy" id="1849047"/>
    <lineage>
        <taxon>Eukaryota</taxon>
        <taxon>Fungi</taxon>
        <taxon>Dikarya</taxon>
        <taxon>Ascomycota</taxon>
        <taxon>Pezizomycotina</taxon>
        <taxon>Leotiomycetes</taxon>
        <taxon>Helotiales</taxon>
        <taxon>Dermateaceae</taxon>
        <taxon>Coleophoma</taxon>
    </lineage>
</organism>
<gene>
    <name evidence="2" type="ORF">BP6252_12733</name>
</gene>
<feature type="compositionally biased region" description="Polar residues" evidence="1">
    <location>
        <begin position="118"/>
        <end position="134"/>
    </location>
</feature>
<proteinExistence type="predicted"/>
<keyword evidence="3" id="KW-1185">Reference proteome</keyword>
<comment type="caution">
    <text evidence="2">The sequence shown here is derived from an EMBL/GenBank/DDBJ whole genome shotgun (WGS) entry which is preliminary data.</text>
</comment>
<evidence type="ECO:0000256" key="1">
    <source>
        <dbReference type="SAM" id="MobiDB-lite"/>
    </source>
</evidence>
<feature type="compositionally biased region" description="Acidic residues" evidence="1">
    <location>
        <begin position="229"/>
        <end position="242"/>
    </location>
</feature>
<feature type="compositionally biased region" description="Polar residues" evidence="1">
    <location>
        <begin position="73"/>
        <end position="82"/>
    </location>
</feature>
<feature type="compositionally biased region" description="Low complexity" evidence="1">
    <location>
        <begin position="179"/>
        <end position="188"/>
    </location>
</feature>
<feature type="region of interest" description="Disordered" evidence="1">
    <location>
        <begin position="430"/>
        <end position="460"/>
    </location>
</feature>
<dbReference type="STRING" id="1849047.A0A3D8QCR9"/>
<dbReference type="Proteomes" id="UP000256645">
    <property type="component" value="Unassembled WGS sequence"/>
</dbReference>
<reference evidence="2 3" key="1">
    <citation type="journal article" date="2018" name="IMA Fungus">
        <title>IMA Genome-F 9: Draft genome sequence of Annulohypoxylon stygium, Aspergillus mulundensis, Berkeleyomyces basicola (syn. Thielaviopsis basicola), Ceratocystis smalleyi, two Cercospora beticola strains, Coleophoma cylindrospora, Fusarium fracticaudum, Phialophora cf. hyalina, and Morchella septimelata.</title>
        <authorList>
            <person name="Wingfield B.D."/>
            <person name="Bills G.F."/>
            <person name="Dong Y."/>
            <person name="Huang W."/>
            <person name="Nel W.J."/>
            <person name="Swalarsk-Parry B.S."/>
            <person name="Vaghefi N."/>
            <person name="Wilken P.M."/>
            <person name="An Z."/>
            <person name="de Beer Z.W."/>
            <person name="De Vos L."/>
            <person name="Chen L."/>
            <person name="Duong T.A."/>
            <person name="Gao Y."/>
            <person name="Hammerbacher A."/>
            <person name="Kikkert J.R."/>
            <person name="Li Y."/>
            <person name="Li H."/>
            <person name="Li K."/>
            <person name="Li Q."/>
            <person name="Liu X."/>
            <person name="Ma X."/>
            <person name="Naidoo K."/>
            <person name="Pethybridge S.J."/>
            <person name="Sun J."/>
            <person name="Steenkamp E.T."/>
            <person name="van der Nest M.A."/>
            <person name="van Wyk S."/>
            <person name="Wingfield M.J."/>
            <person name="Xiong C."/>
            <person name="Yue Q."/>
            <person name="Zhang X."/>
        </authorList>
    </citation>
    <scope>NUCLEOTIDE SEQUENCE [LARGE SCALE GENOMIC DNA]</scope>
    <source>
        <strain evidence="2 3">BP6252</strain>
    </source>
</reference>
<protein>
    <submittedName>
        <fullName evidence="2">Uncharacterized protein</fullName>
    </submittedName>
</protein>
<feature type="region of interest" description="Disordered" evidence="1">
    <location>
        <begin position="351"/>
        <end position="383"/>
    </location>
</feature>
<feature type="compositionally biased region" description="Polar residues" evidence="1">
    <location>
        <begin position="48"/>
        <end position="60"/>
    </location>
</feature>
<name>A0A3D8QCR9_9HELO</name>